<dbReference type="Gene3D" id="2.60.120.260">
    <property type="entry name" value="Galactose-binding domain-like"/>
    <property type="match status" value="2"/>
</dbReference>
<dbReference type="Pfam" id="PF17389">
    <property type="entry name" value="Bac_rhamnosid6H"/>
    <property type="match status" value="1"/>
</dbReference>
<dbReference type="InterPro" id="IPR013737">
    <property type="entry name" value="Bac_rhamnosid_N"/>
</dbReference>
<dbReference type="InterPro" id="IPR008928">
    <property type="entry name" value="6-hairpin_glycosidase_sf"/>
</dbReference>
<feature type="domain" description="Bacterial alpha-L-rhamnosidase N-terminal" evidence="5">
    <location>
        <begin position="45"/>
        <end position="213"/>
    </location>
</feature>
<dbReference type="EMBL" id="WKJD01000021">
    <property type="protein sequence ID" value="MRX45232.1"/>
    <property type="molecule type" value="Genomic_DNA"/>
</dbReference>
<reference evidence="8 9" key="1">
    <citation type="submission" date="2019-11" db="EMBL/GenBank/DDBJ databases">
        <title>Agromyces kandeliae sp. nov., isolated from mangrove soil.</title>
        <authorList>
            <person name="Wang R."/>
        </authorList>
    </citation>
    <scope>NUCLEOTIDE SEQUENCE [LARGE SCALE GENOMIC DNA]</scope>
    <source>
        <strain evidence="8 9">Q22</strain>
    </source>
</reference>
<dbReference type="InterPro" id="IPR016007">
    <property type="entry name" value="Alpha_rhamnosid"/>
</dbReference>
<evidence type="ECO:0000256" key="2">
    <source>
        <dbReference type="ARBA" id="ARBA00012652"/>
    </source>
</evidence>
<accession>A0A6L5R5F6</accession>
<feature type="domain" description="Alpha-L-rhamnosidase concanavalin-like" evidence="4">
    <location>
        <begin position="224"/>
        <end position="321"/>
    </location>
</feature>
<evidence type="ECO:0000256" key="1">
    <source>
        <dbReference type="ARBA" id="ARBA00001445"/>
    </source>
</evidence>
<dbReference type="Gene3D" id="1.50.10.10">
    <property type="match status" value="1"/>
</dbReference>
<dbReference type="Pfam" id="PF17390">
    <property type="entry name" value="Bac_rhamnosid_C"/>
    <property type="match status" value="1"/>
</dbReference>
<dbReference type="GO" id="GO:0030596">
    <property type="term" value="F:alpha-L-rhamnosidase activity"/>
    <property type="evidence" value="ECO:0007669"/>
    <property type="project" value="UniProtKB-EC"/>
</dbReference>
<dbReference type="Pfam" id="PF05592">
    <property type="entry name" value="Bac_rhamnosid"/>
    <property type="match status" value="1"/>
</dbReference>
<dbReference type="PIRSF" id="PIRSF010631">
    <property type="entry name" value="A-rhamnsds"/>
    <property type="match status" value="1"/>
</dbReference>
<dbReference type="Proteomes" id="UP000476511">
    <property type="component" value="Unassembled WGS sequence"/>
</dbReference>
<protein>
    <recommendedName>
        <fullName evidence="2">alpha-L-rhamnosidase</fullName>
        <ecNumber evidence="2">3.2.1.40</ecNumber>
    </recommendedName>
</protein>
<feature type="domain" description="Alpha-L-rhamnosidase C-terminal" evidence="7">
    <location>
        <begin position="686"/>
        <end position="756"/>
    </location>
</feature>
<evidence type="ECO:0000259" key="7">
    <source>
        <dbReference type="Pfam" id="PF17390"/>
    </source>
</evidence>
<dbReference type="PANTHER" id="PTHR33307:SF6">
    <property type="entry name" value="ALPHA-RHAMNOSIDASE (EUROFUNG)-RELATED"/>
    <property type="match status" value="1"/>
</dbReference>
<dbReference type="EC" id="3.2.1.40" evidence="2"/>
<proteinExistence type="predicted"/>
<gene>
    <name evidence="8" type="ORF">GJR97_16075</name>
</gene>
<dbReference type="PANTHER" id="PTHR33307">
    <property type="entry name" value="ALPHA-RHAMNOSIDASE (EUROFUNG)"/>
    <property type="match status" value="1"/>
</dbReference>
<evidence type="ECO:0000313" key="9">
    <source>
        <dbReference type="Proteomes" id="UP000476511"/>
    </source>
</evidence>
<evidence type="ECO:0000259" key="4">
    <source>
        <dbReference type="Pfam" id="PF05592"/>
    </source>
</evidence>
<keyword evidence="9" id="KW-1185">Reference proteome</keyword>
<dbReference type="Gene3D" id="2.60.420.10">
    <property type="entry name" value="Maltose phosphorylase, domain 3"/>
    <property type="match status" value="1"/>
</dbReference>
<sequence length="770" mass="84301">MATPTDAPKGALPGTWKARMIGPDRHRDSAPRLRRSFRCDAGHGAVVSAEILATALGVCDVTLNGRPVTADVLTPGWSSYEWRLRYAKWDVTALVEPESVIAVTLGAGWYSGRLGFAEERALYGTSRAALLELRIHFEDGHVQTVATDESWESGPSEILSDDLYDGETIDARQRDDRWSRPGPAPEGWSGVVTVDFDDVRLTPYIGPPIRRQEELAPQRVWRSPAGATLIDFGQNVVGWTRLEVTGGAGHAVTLRHAEVLEHEEIGLRPLRTAKVTDRYVLSGGHDVFEPTLTFHGFRYVEVDGWPGSDDELATAIRAVVIGSDLERIGWFSCSDPLLNQLHSNIVWGMRGNFVDVPTDCPQRDERLGWTGDLSAFVGTAVYLYDVQSFLHDWLRDLAVEQEHAGGTIPLIVPDSFKLEQRQGMSWRLARAQHPVVALWHDAACWVPWAAWEAYGDLEVLRDEYPSMAAYAREIALAVSDDGLLRGEQFGDWLDPDAPPGKPGNGKTDPVVVATACVYRSAMMARGAADALGRSEDAAEFGRTAERLRRAFNTAFVSDGRVHSDSPTAYALAIAFDLLDESEQEAAGDRLAHLVREAGHLVSTGFAGTPFILPALSKTGHLETAYRLLMQTECPSWLYPVTMGATTVWERWDSMLPDGSINPGEMTSFNHYAFGAVGEWMHRVVAGIAPAEPGYRTISIAPRPGGGLTWARADLDTPHGRASVRWSIEHGSMRLEAVVPEGSAAVVDLPGVPDVKVGPGRHEFDVPLRTA</sequence>
<dbReference type="InterPro" id="IPR008902">
    <property type="entry name" value="Rhamnosid_concanavalin"/>
</dbReference>
<evidence type="ECO:0000313" key="8">
    <source>
        <dbReference type="EMBL" id="MRX45232.1"/>
    </source>
</evidence>
<evidence type="ECO:0000259" key="6">
    <source>
        <dbReference type="Pfam" id="PF17389"/>
    </source>
</evidence>
<dbReference type="InterPro" id="IPR035396">
    <property type="entry name" value="Bac_rhamnosid6H"/>
</dbReference>
<name>A0A6L5R5F6_9MICO</name>
<dbReference type="AlphaFoldDB" id="A0A6L5R5F6"/>
<dbReference type="InterPro" id="IPR035398">
    <property type="entry name" value="Bac_rhamnosid_C"/>
</dbReference>
<dbReference type="InterPro" id="IPR012341">
    <property type="entry name" value="6hp_glycosidase-like_sf"/>
</dbReference>
<feature type="domain" description="Alpha-L-rhamnosidase six-hairpin glycosidase" evidence="6">
    <location>
        <begin position="327"/>
        <end position="684"/>
    </location>
</feature>
<evidence type="ECO:0000256" key="3">
    <source>
        <dbReference type="ARBA" id="ARBA00022801"/>
    </source>
</evidence>
<dbReference type="GO" id="GO:0005975">
    <property type="term" value="P:carbohydrate metabolic process"/>
    <property type="evidence" value="ECO:0007669"/>
    <property type="project" value="InterPro"/>
</dbReference>
<comment type="catalytic activity">
    <reaction evidence="1">
        <text>Hydrolysis of terminal non-reducing alpha-L-rhamnose residues in alpha-L-rhamnosides.</text>
        <dbReference type="EC" id="3.2.1.40"/>
    </reaction>
</comment>
<evidence type="ECO:0000259" key="5">
    <source>
        <dbReference type="Pfam" id="PF08531"/>
    </source>
</evidence>
<organism evidence="8 9">
    <name type="scientific">Agromyces kandeliae</name>
    <dbReference type="NCBI Taxonomy" id="2666141"/>
    <lineage>
        <taxon>Bacteria</taxon>
        <taxon>Bacillati</taxon>
        <taxon>Actinomycetota</taxon>
        <taxon>Actinomycetes</taxon>
        <taxon>Micrococcales</taxon>
        <taxon>Microbacteriaceae</taxon>
        <taxon>Agromyces</taxon>
    </lineage>
</organism>
<dbReference type="Pfam" id="PF08531">
    <property type="entry name" value="Bac_rhamnosid_N"/>
    <property type="match status" value="1"/>
</dbReference>
<keyword evidence="3" id="KW-0378">Hydrolase</keyword>
<comment type="caution">
    <text evidence="8">The sequence shown here is derived from an EMBL/GenBank/DDBJ whole genome shotgun (WGS) entry which is preliminary data.</text>
</comment>
<dbReference type="SUPFAM" id="SSF48208">
    <property type="entry name" value="Six-hairpin glycosidases"/>
    <property type="match status" value="1"/>
</dbReference>